<sequence>MSRTTEADDADEGVELHDADGEAPTILIVDDDKDLADTYSVWLSDDFEVETAYGGVQARKQIHDGLDLVLLDRRMPGIPGDQVLEDIREQELGCQVAMLTAVEPDTDIIDLPFDEYLVKPVTQAELREAIDDLLLRQGFDTEAQDYFAMESTAKALDTRDEENLRDPDAAAAFEAETAAAGDAEQIREMKERLERLQRITSVIRDIDKQLVVATSREEIERTVCERLVESDPYGLAWIGDYTLSFDQVRPNVVAGADDASLDDHPVADGGGGPASKAVSSGEVQVVNDLSSERGQEMLDPLEFADDDPGYAAGAVVPLIYRDTVYGVLNVCTDDRDIFDEREISVLSELGDSIANAINSVESKRLMLSDTVVELEFDVEDQSDVFISLSTETGSRIELKSFVPAADGELTSYVEVTGASTSAFLDAATEMPEIEKVRGVGESSEGGLYECRVSESTVVLSLIDAGANVESMRVDEGQGHVTATVAPETDVRTVAETIQESFDDVDLVAKREVERDFQSTADFRQSLENRLTDRQYSVLEAAYAAGYFAWPRESTAKEIADSLDLAPPTLHEHLRGAKIELIEAFFEETGEFENERLRDDE</sequence>
<evidence type="ECO:0000256" key="3">
    <source>
        <dbReference type="ARBA" id="ARBA00023015"/>
    </source>
</evidence>
<dbReference type="Gene3D" id="3.30.450.40">
    <property type="match status" value="1"/>
</dbReference>
<feature type="modified residue" description="4-aspartylphosphate" evidence="5">
    <location>
        <position position="72"/>
    </location>
</feature>
<dbReference type="SMART" id="SM00065">
    <property type="entry name" value="GAF"/>
    <property type="match status" value="1"/>
</dbReference>
<evidence type="ECO:0000256" key="1">
    <source>
        <dbReference type="ARBA" id="ARBA00022679"/>
    </source>
</evidence>
<dbReference type="EMBL" id="FNQT01000001">
    <property type="protein sequence ID" value="SDZ76157.1"/>
    <property type="molecule type" value="Genomic_DNA"/>
</dbReference>
<dbReference type="InterPro" id="IPR011006">
    <property type="entry name" value="CheY-like_superfamily"/>
</dbReference>
<dbReference type="Pfam" id="PF15915">
    <property type="entry name" value="BAT"/>
    <property type="match status" value="1"/>
</dbReference>
<dbReference type="PANTHER" id="PTHR34236">
    <property type="entry name" value="DIMETHYL SULFOXIDE REDUCTASE TRANSCRIPTIONAL ACTIVATOR"/>
    <property type="match status" value="1"/>
</dbReference>
<evidence type="ECO:0000256" key="5">
    <source>
        <dbReference type="PROSITE-ProRule" id="PRU00169"/>
    </source>
</evidence>
<keyword evidence="9" id="KW-1185">Reference proteome</keyword>
<dbReference type="InterPro" id="IPR001789">
    <property type="entry name" value="Sig_transdc_resp-reg_receiver"/>
</dbReference>
<dbReference type="Proteomes" id="UP000236755">
    <property type="component" value="Unassembled WGS sequence"/>
</dbReference>
<keyword evidence="5" id="KW-0597">Phosphoprotein</keyword>
<dbReference type="PROSITE" id="PS50110">
    <property type="entry name" value="RESPONSE_REGULATORY"/>
    <property type="match status" value="1"/>
</dbReference>
<dbReference type="Pfam" id="PF04967">
    <property type="entry name" value="HTH_10"/>
    <property type="match status" value="1"/>
</dbReference>
<accession>A0A1H3VMX8</accession>
<evidence type="ECO:0000259" key="7">
    <source>
        <dbReference type="PROSITE" id="PS50110"/>
    </source>
</evidence>
<dbReference type="PANTHER" id="PTHR34236:SF1">
    <property type="entry name" value="DIMETHYL SULFOXIDE REDUCTASE TRANSCRIPTIONAL ACTIVATOR"/>
    <property type="match status" value="1"/>
</dbReference>
<dbReference type="RefSeq" id="WP_092629835.1">
    <property type="nucleotide sequence ID" value="NZ_FNQT01000001.1"/>
</dbReference>
<evidence type="ECO:0000313" key="9">
    <source>
        <dbReference type="Proteomes" id="UP000236755"/>
    </source>
</evidence>
<dbReference type="GO" id="GO:0016301">
    <property type="term" value="F:kinase activity"/>
    <property type="evidence" value="ECO:0007669"/>
    <property type="project" value="UniProtKB-KW"/>
</dbReference>
<organism evidence="8 9">
    <name type="scientific">Haloplanus vescus</name>
    <dbReference type="NCBI Taxonomy" id="555874"/>
    <lineage>
        <taxon>Archaea</taxon>
        <taxon>Methanobacteriati</taxon>
        <taxon>Methanobacteriota</taxon>
        <taxon>Stenosarchaea group</taxon>
        <taxon>Halobacteria</taxon>
        <taxon>Halobacteriales</taxon>
        <taxon>Haloferacaceae</taxon>
        <taxon>Haloplanus</taxon>
    </lineage>
</organism>
<keyword evidence="3" id="KW-0805">Transcription regulation</keyword>
<evidence type="ECO:0000256" key="2">
    <source>
        <dbReference type="ARBA" id="ARBA00022777"/>
    </source>
</evidence>
<dbReference type="InterPro" id="IPR031803">
    <property type="entry name" value="BAT_GAF/HTH-assoc"/>
</dbReference>
<dbReference type="SMART" id="SM00448">
    <property type="entry name" value="REC"/>
    <property type="match status" value="1"/>
</dbReference>
<dbReference type="Pfam" id="PF13185">
    <property type="entry name" value="GAF_2"/>
    <property type="match status" value="1"/>
</dbReference>
<name>A0A1H3VMX8_9EURY</name>
<evidence type="ECO:0000313" key="8">
    <source>
        <dbReference type="EMBL" id="SDZ76157.1"/>
    </source>
</evidence>
<dbReference type="OrthoDB" id="165911at2157"/>
<reference evidence="8 9" key="1">
    <citation type="submission" date="2016-10" db="EMBL/GenBank/DDBJ databases">
        <authorList>
            <person name="de Groot N.N."/>
        </authorList>
    </citation>
    <scope>NUCLEOTIDE SEQUENCE [LARGE SCALE GENOMIC DNA]</scope>
    <source>
        <strain evidence="8 9">CGMCC 1.8712</strain>
    </source>
</reference>
<dbReference type="InterPro" id="IPR007050">
    <property type="entry name" value="HTH_bacterioopsin"/>
</dbReference>
<dbReference type="SUPFAM" id="SSF55781">
    <property type="entry name" value="GAF domain-like"/>
    <property type="match status" value="1"/>
</dbReference>
<dbReference type="Pfam" id="PF00072">
    <property type="entry name" value="Response_reg"/>
    <property type="match status" value="1"/>
</dbReference>
<dbReference type="Gene3D" id="3.40.50.2300">
    <property type="match status" value="1"/>
</dbReference>
<dbReference type="InterPro" id="IPR029016">
    <property type="entry name" value="GAF-like_dom_sf"/>
</dbReference>
<feature type="domain" description="Response regulatory" evidence="7">
    <location>
        <begin position="25"/>
        <end position="134"/>
    </location>
</feature>
<proteinExistence type="predicted"/>
<dbReference type="InterPro" id="IPR003018">
    <property type="entry name" value="GAF"/>
</dbReference>
<keyword evidence="2" id="KW-0418">Kinase</keyword>
<dbReference type="STRING" id="555874.SAMN04488065_0106"/>
<keyword evidence="4" id="KW-0804">Transcription</keyword>
<evidence type="ECO:0000256" key="6">
    <source>
        <dbReference type="SAM" id="MobiDB-lite"/>
    </source>
</evidence>
<dbReference type="SUPFAM" id="SSF52172">
    <property type="entry name" value="CheY-like"/>
    <property type="match status" value="1"/>
</dbReference>
<feature type="region of interest" description="Disordered" evidence="6">
    <location>
        <begin position="257"/>
        <end position="278"/>
    </location>
</feature>
<gene>
    <name evidence="8" type="ORF">SAMN04488065_0106</name>
</gene>
<keyword evidence="1" id="KW-0808">Transferase</keyword>
<dbReference type="GO" id="GO:0000160">
    <property type="term" value="P:phosphorelay signal transduction system"/>
    <property type="evidence" value="ECO:0007669"/>
    <property type="project" value="InterPro"/>
</dbReference>
<evidence type="ECO:0000256" key="4">
    <source>
        <dbReference type="ARBA" id="ARBA00023163"/>
    </source>
</evidence>
<protein>
    <submittedName>
        <fullName evidence="8">Response regulator receiver domain-containing protein</fullName>
    </submittedName>
</protein>
<dbReference type="AlphaFoldDB" id="A0A1H3VMX8"/>